<keyword evidence="5" id="KW-0411">Iron-sulfur</keyword>
<accession>A0ABT8L834</accession>
<dbReference type="Gene3D" id="3.20.20.70">
    <property type="entry name" value="Aldolase class I"/>
    <property type="match status" value="1"/>
</dbReference>
<dbReference type="InterPro" id="IPR007197">
    <property type="entry name" value="rSAM"/>
</dbReference>
<evidence type="ECO:0000313" key="7">
    <source>
        <dbReference type="EMBL" id="MDN5213152.1"/>
    </source>
</evidence>
<dbReference type="RefSeq" id="WP_346758492.1">
    <property type="nucleotide sequence ID" value="NZ_JAUJEB010000002.1"/>
</dbReference>
<feature type="domain" description="Radical SAM core" evidence="6">
    <location>
        <begin position="1"/>
        <end position="209"/>
    </location>
</feature>
<dbReference type="Proteomes" id="UP001172083">
    <property type="component" value="Unassembled WGS sequence"/>
</dbReference>
<proteinExistence type="predicted"/>
<evidence type="ECO:0000256" key="4">
    <source>
        <dbReference type="ARBA" id="ARBA00023004"/>
    </source>
</evidence>
<dbReference type="PANTHER" id="PTHR11228">
    <property type="entry name" value="RADICAL SAM DOMAIN PROTEIN"/>
    <property type="match status" value="1"/>
</dbReference>
<evidence type="ECO:0000259" key="6">
    <source>
        <dbReference type="PROSITE" id="PS51918"/>
    </source>
</evidence>
<dbReference type="InterPro" id="IPR013785">
    <property type="entry name" value="Aldolase_TIM"/>
</dbReference>
<reference evidence="7" key="1">
    <citation type="submission" date="2023-06" db="EMBL/GenBank/DDBJ databases">
        <title>Genomic of Agaribacillus aureum.</title>
        <authorList>
            <person name="Wang G."/>
        </authorList>
    </citation>
    <scope>NUCLEOTIDE SEQUENCE</scope>
    <source>
        <strain evidence="7">BMA12</strain>
    </source>
</reference>
<evidence type="ECO:0000256" key="3">
    <source>
        <dbReference type="ARBA" id="ARBA00022723"/>
    </source>
</evidence>
<dbReference type="SUPFAM" id="SSF102114">
    <property type="entry name" value="Radical SAM enzymes"/>
    <property type="match status" value="1"/>
</dbReference>
<protein>
    <submittedName>
        <fullName evidence="7">Radical SAM protein</fullName>
    </submittedName>
</protein>
<dbReference type="InterPro" id="IPR050377">
    <property type="entry name" value="Radical_SAM_PqqE_MftC-like"/>
</dbReference>
<keyword evidence="2" id="KW-0949">S-adenosyl-L-methionine</keyword>
<dbReference type="CDD" id="cd01335">
    <property type="entry name" value="Radical_SAM"/>
    <property type="match status" value="1"/>
</dbReference>
<dbReference type="InterPro" id="IPR058240">
    <property type="entry name" value="rSAM_sf"/>
</dbReference>
<evidence type="ECO:0000256" key="5">
    <source>
        <dbReference type="ARBA" id="ARBA00023014"/>
    </source>
</evidence>
<dbReference type="SFLD" id="SFLDS00029">
    <property type="entry name" value="Radical_SAM"/>
    <property type="match status" value="1"/>
</dbReference>
<sequence length="317" mass="35740">MSRKVFQLHPSQFCNYSCLHCYSSSSPHIRSYVDKNLIAGAIKDAASLGYQRLSVSGGEPLLYPYLTDILSAAKNHGMSTSLITNGSFPEGKYKSLIGLVDVIGVSLDGTKELHNTIRKNRSAFEKVDRFLDFSVKYFKNIGIVFALTDQSWEFLPDIFSYGKSRNVSIIQIHPLERVGRAKSSNGISLSLDNLKRAYLLNSVISSQYPFYVQFDALSKDTAIRTMTPKDGIEVAAEAIDLLVMNEKGEVLPYTYGIPNNWQVANLNKTSLNEGWQYFKENKFLPFQKWCEDTIGSIKDVLFTPSTIYAERSFIQRD</sequence>
<comment type="caution">
    <text evidence="7">The sequence shown here is derived from an EMBL/GenBank/DDBJ whole genome shotgun (WGS) entry which is preliminary data.</text>
</comment>
<evidence type="ECO:0000256" key="2">
    <source>
        <dbReference type="ARBA" id="ARBA00022691"/>
    </source>
</evidence>
<organism evidence="7 8">
    <name type="scientific">Agaribacillus aureus</name>
    <dbReference type="NCBI Taxonomy" id="3051825"/>
    <lineage>
        <taxon>Bacteria</taxon>
        <taxon>Pseudomonadati</taxon>
        <taxon>Bacteroidota</taxon>
        <taxon>Cytophagia</taxon>
        <taxon>Cytophagales</taxon>
        <taxon>Splendidivirgaceae</taxon>
        <taxon>Agaribacillus</taxon>
    </lineage>
</organism>
<dbReference type="Pfam" id="PF04055">
    <property type="entry name" value="Radical_SAM"/>
    <property type="match status" value="1"/>
</dbReference>
<evidence type="ECO:0000256" key="1">
    <source>
        <dbReference type="ARBA" id="ARBA00001966"/>
    </source>
</evidence>
<gene>
    <name evidence="7" type="ORF">QQ020_13880</name>
</gene>
<dbReference type="SFLD" id="SFLDG01067">
    <property type="entry name" value="SPASM/twitch_domain_containing"/>
    <property type="match status" value="1"/>
</dbReference>
<name>A0ABT8L834_9BACT</name>
<dbReference type="PROSITE" id="PS51918">
    <property type="entry name" value="RADICAL_SAM"/>
    <property type="match status" value="1"/>
</dbReference>
<comment type="cofactor">
    <cofactor evidence="1">
        <name>[4Fe-4S] cluster</name>
        <dbReference type="ChEBI" id="CHEBI:49883"/>
    </cofactor>
</comment>
<keyword evidence="3" id="KW-0479">Metal-binding</keyword>
<evidence type="ECO:0000313" key="8">
    <source>
        <dbReference type="Proteomes" id="UP001172083"/>
    </source>
</evidence>
<keyword evidence="8" id="KW-1185">Reference proteome</keyword>
<dbReference type="PANTHER" id="PTHR11228:SF7">
    <property type="entry name" value="PQQA PEPTIDE CYCLASE"/>
    <property type="match status" value="1"/>
</dbReference>
<dbReference type="EMBL" id="JAUJEB010000002">
    <property type="protein sequence ID" value="MDN5213152.1"/>
    <property type="molecule type" value="Genomic_DNA"/>
</dbReference>
<keyword evidence="4" id="KW-0408">Iron</keyword>